<name>A0ABW4NK06_9LACT</name>
<evidence type="ECO:0000313" key="1">
    <source>
        <dbReference type="EMBL" id="MFD1798310.1"/>
    </source>
</evidence>
<comment type="caution">
    <text evidence="1">The sequence shown here is derived from an EMBL/GenBank/DDBJ whole genome shotgun (WGS) entry which is preliminary data.</text>
</comment>
<proteinExistence type="predicted"/>
<keyword evidence="2" id="KW-1185">Reference proteome</keyword>
<accession>A0ABW4NK06</accession>
<reference evidence="2" key="1">
    <citation type="journal article" date="2019" name="Int. J. Syst. Evol. Microbiol.">
        <title>The Global Catalogue of Microorganisms (GCM) 10K type strain sequencing project: providing services to taxonomists for standard genome sequencing and annotation.</title>
        <authorList>
            <consortium name="The Broad Institute Genomics Platform"/>
            <consortium name="The Broad Institute Genome Sequencing Center for Infectious Disease"/>
            <person name="Wu L."/>
            <person name="Ma J."/>
        </authorList>
    </citation>
    <scope>NUCLEOTIDE SEQUENCE [LARGE SCALE GENOMIC DNA]</scope>
    <source>
        <strain evidence="2">KCTC 42143</strain>
    </source>
</reference>
<dbReference type="EMBL" id="JBHUFF010000002">
    <property type="protein sequence ID" value="MFD1798310.1"/>
    <property type="molecule type" value="Genomic_DNA"/>
</dbReference>
<dbReference type="InterPro" id="IPR010461">
    <property type="entry name" value="ComK"/>
</dbReference>
<organism evidence="1 2">
    <name type="scientific">Carnobacterium antarcticum</name>
    <dbReference type="NCBI Taxonomy" id="2126436"/>
    <lineage>
        <taxon>Bacteria</taxon>
        <taxon>Bacillati</taxon>
        <taxon>Bacillota</taxon>
        <taxon>Bacilli</taxon>
        <taxon>Lactobacillales</taxon>
        <taxon>Carnobacteriaceae</taxon>
        <taxon>Carnobacterium</taxon>
    </lineage>
</organism>
<sequence>MIVDFQKQQALKYFGKGKNVYEKIKHNQSNSLGTHPEKKCRFYEESSSYDFSAQQRLIEPLMIAEQNIQILLDISFEHHCILPDHETFYVMDISRFSASPFNTVVFQLNQAPLKTTEYSHTVMDRYFEYKGIPYDYIRLLGNSIGIKKCCPYVLGEEIFVPEKGALSSDMNTSWYGLHHVLRSEKNTKDGLTYLVCRNHHRLVLPIGKRSYQKQLNRAANLAYIQQLFINRMMHSFDLTVYSTPEKERNVVQQRLQLYATNFPDCFTFQDYFDYLNYFKTHEQLVLILGDGDPYIEEIMDSFKLPPFPFKF</sequence>
<gene>
    <name evidence="1" type="ORF">ACFSBK_00330</name>
</gene>
<dbReference type="Proteomes" id="UP001597285">
    <property type="component" value="Unassembled WGS sequence"/>
</dbReference>
<dbReference type="RefSeq" id="WP_058918809.1">
    <property type="nucleotide sequence ID" value="NZ_JBHSQC010000011.1"/>
</dbReference>
<evidence type="ECO:0000313" key="2">
    <source>
        <dbReference type="Proteomes" id="UP001597285"/>
    </source>
</evidence>
<protein>
    <submittedName>
        <fullName evidence="1">Competence protein ComK</fullName>
    </submittedName>
</protein>
<dbReference type="Pfam" id="PF06338">
    <property type="entry name" value="ComK"/>
    <property type="match status" value="1"/>
</dbReference>